<dbReference type="Proteomes" id="UP000887575">
    <property type="component" value="Unassembled WGS sequence"/>
</dbReference>
<dbReference type="WBParaSite" id="MBELARI_LOCUS8121.2">
    <property type="protein sequence ID" value="MBELARI_LOCUS8121.2"/>
    <property type="gene ID" value="MBELARI_LOCUS8121"/>
</dbReference>
<feature type="signal peptide" evidence="1">
    <location>
        <begin position="1"/>
        <end position="21"/>
    </location>
</feature>
<dbReference type="AlphaFoldDB" id="A0AAF3JBD3"/>
<evidence type="ECO:0000313" key="3">
    <source>
        <dbReference type="WBParaSite" id="MBELARI_LOCUS8121.2"/>
    </source>
</evidence>
<keyword evidence="1" id="KW-0732">Signal</keyword>
<organism evidence="2 3">
    <name type="scientific">Mesorhabditis belari</name>
    <dbReference type="NCBI Taxonomy" id="2138241"/>
    <lineage>
        <taxon>Eukaryota</taxon>
        <taxon>Metazoa</taxon>
        <taxon>Ecdysozoa</taxon>
        <taxon>Nematoda</taxon>
        <taxon>Chromadorea</taxon>
        <taxon>Rhabditida</taxon>
        <taxon>Rhabditina</taxon>
        <taxon>Rhabditomorpha</taxon>
        <taxon>Rhabditoidea</taxon>
        <taxon>Rhabditidae</taxon>
        <taxon>Mesorhabditinae</taxon>
        <taxon>Mesorhabditis</taxon>
    </lineage>
</organism>
<evidence type="ECO:0000256" key="1">
    <source>
        <dbReference type="SAM" id="SignalP"/>
    </source>
</evidence>
<reference evidence="3" key="1">
    <citation type="submission" date="2024-02" db="UniProtKB">
        <authorList>
            <consortium name="WormBaseParasite"/>
        </authorList>
    </citation>
    <scope>IDENTIFICATION</scope>
</reference>
<sequence length="87" mass="9725">MLLRALFITFVFLALIDFTEAWGRGGGMMRMMRMPMRLGMRMMRGGRMGMYGRGMYGGGMSPYGGMGYNPYGYGGMYGGGMNPMWGR</sequence>
<evidence type="ECO:0000313" key="2">
    <source>
        <dbReference type="Proteomes" id="UP000887575"/>
    </source>
</evidence>
<accession>A0AAF3JBD3</accession>
<name>A0AAF3JBD3_9BILA</name>
<keyword evidence="2" id="KW-1185">Reference proteome</keyword>
<protein>
    <submittedName>
        <fullName evidence="3">Uncharacterized protein</fullName>
    </submittedName>
</protein>
<proteinExistence type="predicted"/>
<feature type="chain" id="PRO_5042145588" evidence="1">
    <location>
        <begin position="22"/>
        <end position="87"/>
    </location>
</feature>